<dbReference type="PANTHER" id="PTHR13037">
    <property type="entry name" value="FORMIN"/>
    <property type="match status" value="1"/>
</dbReference>
<dbReference type="EMBL" id="AGSI01000008">
    <property type="protein sequence ID" value="EIE22997.1"/>
    <property type="molecule type" value="Genomic_DNA"/>
</dbReference>
<accession>I0YX78</accession>
<keyword evidence="3" id="KW-0732">Signal</keyword>
<feature type="region of interest" description="Disordered" evidence="2">
    <location>
        <begin position="55"/>
        <end position="76"/>
    </location>
</feature>
<keyword evidence="5" id="KW-1185">Reference proteome</keyword>
<dbReference type="Proteomes" id="UP000007264">
    <property type="component" value="Unassembled WGS sequence"/>
</dbReference>
<evidence type="ECO:0000313" key="5">
    <source>
        <dbReference type="Proteomes" id="UP000007264"/>
    </source>
</evidence>
<dbReference type="PANTHER" id="PTHR13037:SF24">
    <property type="entry name" value="POLYCOMB PROTEIN PCL-RELATED"/>
    <property type="match status" value="1"/>
</dbReference>
<sequence length="1736" mass="176524">MGTRWRPLFCALVLLVCTLAVQAADKAHSTGTDAEGNSLDDGSALATSQRVLLQAPTTTQTPPSNPNQYFLPSATPDPRLPVAGNSAFVDALETQTRRDSVDVLLRAALSPAADPLLAAFAGTPATANLLTAFIGQGTPLLGLLDNVGAPVIDNIFGLIVDTPANLALVEAIATSPAFLAINSAQAGASQILGPFERALLRYQTYLGLTAGGVPAAEAAVQADNAVNSNQGLSEGLIPPATPVITLPPILNPLPTPSSTPAATPVLTVPAAVNTPVISTTPVPTLPNPLPMLPPLTPATTPAPTPAATTSSTPAATPTGGDSSGDSAVTSPSPDQAAEPANDSPAAPVAADNQTPDIPTAYPASRRSGRKISQASGLFPSATPDPELPNAGNSPYAGTPLLRKTLSAVEASITKDAVDNMYRDAFSPLLDPIISYLYRTPAIADALKPIIGVNSPLSATLNQQGVPVVQATSDFLTGNPVTSFVIDYLAADPGVQAVIAAMKSAAETAGSAELAFLRTQTNLGALAEGKSVSEAAQIADSAVTNVQGLSAGATSGRRHLLQLSAFLPSDENDGELPTKDNSPFSQGLRQSVPRLAGGAAAESAIERDPVDIMIRDALSPVVDPFIAYLYRTPATAQILKPLIGINTPLGQFLDTVGTPIVEAISSFLLGNPLTAAGIQMIADDPNVIELLGAIKRVTRVIAPVEIVALRGLTYLGAVANGKSTDEATYIANSAIATLEGLSGRRHLLQANPVSAMLPSQTPNPNLPTPQNNAALAGLERIVQQDPFDQALAAALSPVLDPMLTYISRTPALSNALVTLAGRDTPLVQTLTSAATPIIQGFEDRVLSQQGAIAALQAITDSPFVSDFLGNAGNMTATLAPLLRTVTMQSLTLSFVLQRVGTYLGALAGGSDANQALQAADSVFGDVTRDITGTGRRHLLQVPSLQSQVAELSQVAQFLPSQTPNPKLPTPENNAALAGLQSIVMNDPLDQRLAAVLAPALEPVLTYISRTPAFSGAISNVFNNDSPLVKQLSAAALPLIAAFNATVINNPAVSGALDRAASSPIVDGLVERLQNLTSQGAPVVQTFLRIGTYLGNIANGLPAQQALNFAANLPGGTSGNSGRRLQQATGGQNIEGLVAQLISGMTGAPQSAPQGGLPPLPGFPVATAESPTSGEPLLVTVGLAPLPSITVATAGGPALAEGPLPLAGGLLLPPLAAPGGLLPAGADLAPTSAAPSSSLPQPAFPLAATPGPAVGNLPQAGVLQQLIADASNGAAAALTAGPNQASANRAVQAVLNQLPGLPPLPVAGVATGPGGVLNGAVTAALTAAQQAARLPALPPLPVTGASSNLGSIPNNAVTAAQQAEQLPVLPAQVPLPSMQALAPVSAIGFPASAPGLALALPQVQQGLANIGQAFNLPTTLEFVQTAVRQAAQDTQVALGSTGQALAQGDFSRALNITQQAFQEMQALVNETAVQNNVLSQDLSGLLNIILTDASNLAQSIPDPLAQLEKQLSFGISTPLTKFVDKLQNASVPATLSDAEAEVEDILSAFCTASSFTPSSDEPAACVGEILALELVPWTCAVDDSKDTLTDKSGSILTCMPAYLQLTRIPASCNWKYTAAAEWDGKECKLETTLFGPDGSATYGGTPILKDVKELVSNVVSNVTAAVTKDLKQWQGNALVPPTMQDLASSFQAGIQLASGPSVSSTLSGTGSIVADLSTIGSLATGVAGFWQQLGSLWG</sequence>
<protein>
    <submittedName>
        <fullName evidence="4">Uncharacterized protein</fullName>
    </submittedName>
</protein>
<dbReference type="RefSeq" id="XP_005647541.1">
    <property type="nucleotide sequence ID" value="XM_005647484.1"/>
</dbReference>
<feature type="compositionally biased region" description="Low complexity" evidence="2">
    <location>
        <begin position="56"/>
        <end position="68"/>
    </location>
</feature>
<dbReference type="GeneID" id="17040985"/>
<comment type="caution">
    <text evidence="4">The sequence shown here is derived from an EMBL/GenBank/DDBJ whole genome shotgun (WGS) entry which is preliminary data.</text>
</comment>
<feature type="compositionally biased region" description="Pro residues" evidence="2">
    <location>
        <begin position="283"/>
        <end position="304"/>
    </location>
</feature>
<dbReference type="KEGG" id="csl:COCSUDRAFT_63386"/>
<feature type="compositionally biased region" description="Low complexity" evidence="2">
    <location>
        <begin position="305"/>
        <end position="318"/>
    </location>
</feature>
<feature type="chain" id="PRO_5003636752" evidence="3">
    <location>
        <begin position="24"/>
        <end position="1736"/>
    </location>
</feature>
<name>I0YX78_COCSC</name>
<evidence type="ECO:0000256" key="3">
    <source>
        <dbReference type="SAM" id="SignalP"/>
    </source>
</evidence>
<feature type="region of interest" description="Disordered" evidence="2">
    <location>
        <begin position="567"/>
        <end position="587"/>
    </location>
</feature>
<evidence type="ECO:0000313" key="4">
    <source>
        <dbReference type="EMBL" id="EIE22997.1"/>
    </source>
</evidence>
<reference evidence="4 5" key="1">
    <citation type="journal article" date="2012" name="Genome Biol.">
        <title>The genome of the polar eukaryotic microalga coccomyxa subellipsoidea reveals traits of cold adaptation.</title>
        <authorList>
            <person name="Blanc G."/>
            <person name="Agarkova I."/>
            <person name="Grimwood J."/>
            <person name="Kuo A."/>
            <person name="Brueggeman A."/>
            <person name="Dunigan D."/>
            <person name="Gurnon J."/>
            <person name="Ladunga I."/>
            <person name="Lindquist E."/>
            <person name="Lucas S."/>
            <person name="Pangilinan J."/>
            <person name="Proschold T."/>
            <person name="Salamov A."/>
            <person name="Schmutz J."/>
            <person name="Weeks D."/>
            <person name="Yamada T."/>
            <person name="Claverie J.M."/>
            <person name="Grigoriev I."/>
            <person name="Van Etten J."/>
            <person name="Lomsadze A."/>
            <person name="Borodovsky M."/>
        </authorList>
    </citation>
    <scope>NUCLEOTIDE SEQUENCE [LARGE SCALE GENOMIC DNA]</scope>
    <source>
        <strain evidence="4 5">C-169</strain>
    </source>
</reference>
<gene>
    <name evidence="4" type="ORF">COCSUDRAFT_63386</name>
</gene>
<feature type="compositionally biased region" description="Polar residues" evidence="2">
    <location>
        <begin position="578"/>
        <end position="587"/>
    </location>
</feature>
<keyword evidence="1" id="KW-0945">Host-virus interaction</keyword>
<organism evidence="4 5">
    <name type="scientific">Coccomyxa subellipsoidea (strain C-169)</name>
    <name type="common">Green microalga</name>
    <dbReference type="NCBI Taxonomy" id="574566"/>
    <lineage>
        <taxon>Eukaryota</taxon>
        <taxon>Viridiplantae</taxon>
        <taxon>Chlorophyta</taxon>
        <taxon>core chlorophytes</taxon>
        <taxon>Trebouxiophyceae</taxon>
        <taxon>Trebouxiophyceae incertae sedis</taxon>
        <taxon>Coccomyxaceae</taxon>
        <taxon>Coccomyxa</taxon>
        <taxon>Coccomyxa subellipsoidea</taxon>
    </lineage>
</organism>
<feature type="compositionally biased region" description="Polar residues" evidence="2">
    <location>
        <begin position="319"/>
        <end position="333"/>
    </location>
</feature>
<feature type="signal peptide" evidence="3">
    <location>
        <begin position="1"/>
        <end position="23"/>
    </location>
</feature>
<evidence type="ECO:0000256" key="1">
    <source>
        <dbReference type="ARBA" id="ARBA00022581"/>
    </source>
</evidence>
<feature type="region of interest" description="Disordered" evidence="2">
    <location>
        <begin position="281"/>
        <end position="395"/>
    </location>
</feature>
<evidence type="ECO:0000256" key="2">
    <source>
        <dbReference type="SAM" id="MobiDB-lite"/>
    </source>
</evidence>
<proteinExistence type="predicted"/>
<dbReference type="OrthoDB" id="10556903at2759"/>